<evidence type="ECO:0000313" key="1">
    <source>
        <dbReference type="EMBL" id="CAJ2648087.1"/>
    </source>
</evidence>
<organism evidence="1 2">
    <name type="scientific">Trifolium pratense</name>
    <name type="common">Red clover</name>
    <dbReference type="NCBI Taxonomy" id="57577"/>
    <lineage>
        <taxon>Eukaryota</taxon>
        <taxon>Viridiplantae</taxon>
        <taxon>Streptophyta</taxon>
        <taxon>Embryophyta</taxon>
        <taxon>Tracheophyta</taxon>
        <taxon>Spermatophyta</taxon>
        <taxon>Magnoliopsida</taxon>
        <taxon>eudicotyledons</taxon>
        <taxon>Gunneridae</taxon>
        <taxon>Pentapetalae</taxon>
        <taxon>rosids</taxon>
        <taxon>fabids</taxon>
        <taxon>Fabales</taxon>
        <taxon>Fabaceae</taxon>
        <taxon>Papilionoideae</taxon>
        <taxon>50 kb inversion clade</taxon>
        <taxon>NPAAA clade</taxon>
        <taxon>Hologalegina</taxon>
        <taxon>IRL clade</taxon>
        <taxon>Trifolieae</taxon>
        <taxon>Trifolium</taxon>
    </lineage>
</organism>
<protein>
    <submittedName>
        <fullName evidence="1">Uncharacterized protein</fullName>
    </submittedName>
</protein>
<gene>
    <name evidence="1" type="ORF">MILVUS5_LOCUS16489</name>
</gene>
<comment type="caution">
    <text evidence="1">The sequence shown here is derived from an EMBL/GenBank/DDBJ whole genome shotgun (WGS) entry which is preliminary data.</text>
</comment>
<sequence length="313" mass="35166">MESLWNQMRVQLTGTEENKADIGATRNQKIPIQKTQSFKAEKKRGQNWLQKQLLGKTSRDYDSIEMVHAAAVAAAAFSINLQETSDQKSETPEASLARSKSKVDSTKSSKSLLSSASKRLSGSFRSKDDQGDKVSISSVTEEKKPEKAITAAPSTKKTSTFTGKTTDRTTPKAPPPPPPPPPPPIRKTSKKPGPLRNTTTGSSAEETNADEWERTELDKIKQRFEKLKEIIDSWEDKKRMKAKRKLIKQESELEHRRLKALVKFQNKMKYVNQVADGARYKAEENRKNEELQAKGKAGAIRTTGKLPRNYFCF</sequence>
<keyword evidence="2" id="KW-1185">Reference proteome</keyword>
<accession>A0ACB0JUU7</accession>
<reference evidence="1" key="1">
    <citation type="submission" date="2023-10" db="EMBL/GenBank/DDBJ databases">
        <authorList>
            <person name="Rodriguez Cubillos JULIANA M."/>
            <person name="De Vega J."/>
        </authorList>
    </citation>
    <scope>NUCLEOTIDE SEQUENCE</scope>
</reference>
<proteinExistence type="predicted"/>
<dbReference type="Proteomes" id="UP001177021">
    <property type="component" value="Unassembled WGS sequence"/>
</dbReference>
<dbReference type="EMBL" id="CASHSV030000109">
    <property type="protein sequence ID" value="CAJ2648087.1"/>
    <property type="molecule type" value="Genomic_DNA"/>
</dbReference>
<evidence type="ECO:0000313" key="2">
    <source>
        <dbReference type="Proteomes" id="UP001177021"/>
    </source>
</evidence>
<name>A0ACB0JUU7_TRIPR</name>